<sequence>MKESKLSYIALAISVGAAALCGVSALLSVFPNSSKIDQLTHQVETLTEQNAQLRAMAPYVGNNRSRINELDVGMTALANVLKVDRGELAKAYAAVKAAKEADDNASKAQDSDGGANDGQPTQVTAGTDTQPKTAPQPSAGSKGKPEQKEPASTAKAATATPRLSDSPDKAAPPLMGADNPFAAGLDSSNAGGEVAPAISVSPANTGRMTIDQVDAVLGKRLSTNWYKPAGAIDGLSAIVQLKMSRDGKVAMVRIGKSSGNQAFDTSALSAVQSIGVIEEVRQLSDADFQTAYASRSIQFTPKMGQ</sequence>
<dbReference type="Gene3D" id="3.30.1150.10">
    <property type="match status" value="1"/>
</dbReference>
<keyword evidence="4" id="KW-0472">Membrane</keyword>
<evidence type="ECO:0000256" key="5">
    <source>
        <dbReference type="SAM" id="MobiDB-lite"/>
    </source>
</evidence>
<reference evidence="6 7" key="1">
    <citation type="submission" date="2019-12" db="EMBL/GenBank/DDBJ databases">
        <authorList>
            <person name="Woiski C."/>
        </authorList>
    </citation>
    <scope>NUCLEOTIDE SEQUENCE [LARGE SCALE GENOMIC DNA]</scope>
    <source>
        <strain evidence="6 7">BOE100</strain>
    </source>
</reference>
<evidence type="ECO:0000256" key="1">
    <source>
        <dbReference type="ARBA" id="ARBA00004167"/>
    </source>
</evidence>
<evidence type="ECO:0000313" key="6">
    <source>
        <dbReference type="EMBL" id="KAF0252055.1"/>
    </source>
</evidence>
<dbReference type="GO" id="GO:0016020">
    <property type="term" value="C:membrane"/>
    <property type="evidence" value="ECO:0007669"/>
    <property type="project" value="UniProtKB-SubCell"/>
</dbReference>
<organism evidence="6 7">
    <name type="scientific">Pseudomonas putida</name>
    <name type="common">Arthrobacter siderocapsulatus</name>
    <dbReference type="NCBI Taxonomy" id="303"/>
    <lineage>
        <taxon>Bacteria</taxon>
        <taxon>Pseudomonadati</taxon>
        <taxon>Pseudomonadota</taxon>
        <taxon>Gammaproteobacteria</taxon>
        <taxon>Pseudomonadales</taxon>
        <taxon>Pseudomonadaceae</taxon>
        <taxon>Pseudomonas</taxon>
    </lineage>
</organism>
<name>A0A7V8EC08_PSEPU</name>
<dbReference type="Pfam" id="PF13103">
    <property type="entry name" value="TonB_2"/>
    <property type="match status" value="1"/>
</dbReference>
<keyword evidence="3" id="KW-1133">Transmembrane helix</keyword>
<dbReference type="NCBIfam" id="TIGR01352">
    <property type="entry name" value="tonB_Cterm"/>
    <property type="match status" value="1"/>
</dbReference>
<feature type="region of interest" description="Disordered" evidence="5">
    <location>
        <begin position="99"/>
        <end position="188"/>
    </location>
</feature>
<feature type="compositionally biased region" description="Polar residues" evidence="5">
    <location>
        <begin position="118"/>
        <end position="139"/>
    </location>
</feature>
<comment type="caution">
    <text evidence="6">The sequence shown here is derived from an EMBL/GenBank/DDBJ whole genome shotgun (WGS) entry which is preliminary data.</text>
</comment>
<feature type="compositionally biased region" description="Low complexity" evidence="5">
    <location>
        <begin position="151"/>
        <end position="160"/>
    </location>
</feature>
<dbReference type="RefSeq" id="WP_162465308.1">
    <property type="nucleotide sequence ID" value="NZ_WOWR01000047.1"/>
</dbReference>
<dbReference type="SUPFAM" id="SSF74653">
    <property type="entry name" value="TolA/TonB C-terminal domain"/>
    <property type="match status" value="1"/>
</dbReference>
<dbReference type="AlphaFoldDB" id="A0A7V8EC08"/>
<comment type="subcellular location">
    <subcellularLocation>
        <location evidence="1">Membrane</location>
        <topology evidence="1">Single-pass membrane protein</topology>
    </subcellularLocation>
</comment>
<protein>
    <submittedName>
        <fullName evidence="6">TonB family protein</fullName>
    </submittedName>
</protein>
<dbReference type="InterPro" id="IPR006260">
    <property type="entry name" value="TonB/TolA_C"/>
</dbReference>
<dbReference type="Proteomes" id="UP000442695">
    <property type="component" value="Unassembled WGS sequence"/>
</dbReference>
<proteinExistence type="predicted"/>
<evidence type="ECO:0000256" key="3">
    <source>
        <dbReference type="ARBA" id="ARBA00022989"/>
    </source>
</evidence>
<evidence type="ECO:0000256" key="4">
    <source>
        <dbReference type="ARBA" id="ARBA00023136"/>
    </source>
</evidence>
<evidence type="ECO:0000313" key="7">
    <source>
        <dbReference type="Proteomes" id="UP000442695"/>
    </source>
</evidence>
<dbReference type="EMBL" id="WOWR01000047">
    <property type="protein sequence ID" value="KAF0252055.1"/>
    <property type="molecule type" value="Genomic_DNA"/>
</dbReference>
<gene>
    <name evidence="6" type="ORF">GN299_25225</name>
</gene>
<keyword evidence="2" id="KW-0812">Transmembrane</keyword>
<evidence type="ECO:0000256" key="2">
    <source>
        <dbReference type="ARBA" id="ARBA00022692"/>
    </source>
</evidence>
<accession>A0A7V8EC08</accession>